<name>W6NBK4_CLOTY</name>
<comment type="catalytic activity">
    <reaction evidence="7">
        <text>ATP + H2O + polyamine-[polyamine-binding protein]Side 1 = ADP + phosphate + polyamineSide 2 + [polyamine-binding protein]Side 1.</text>
        <dbReference type="EC" id="7.6.2.11"/>
    </reaction>
</comment>
<comment type="function">
    <text evidence="7">Part of the ABC transporter complex PotABCD involved in spermidine/putrescine import. Responsible for energy coupling to the transport system.</text>
</comment>
<dbReference type="InterPro" id="IPR027417">
    <property type="entry name" value="P-loop_NTPase"/>
</dbReference>
<dbReference type="AlphaFoldDB" id="W6NBK4"/>
<accession>W6NBK4</accession>
<proteinExistence type="inferred from homology"/>
<dbReference type="PROSITE" id="PS00211">
    <property type="entry name" value="ABC_TRANSPORTER_1"/>
    <property type="match status" value="1"/>
</dbReference>
<dbReference type="GeneID" id="29419039"/>
<dbReference type="GO" id="GO:0043190">
    <property type="term" value="C:ATP-binding cassette (ABC) transporter complex"/>
    <property type="evidence" value="ECO:0007669"/>
    <property type="project" value="InterPro"/>
</dbReference>
<dbReference type="GO" id="GO:0005524">
    <property type="term" value="F:ATP binding"/>
    <property type="evidence" value="ECO:0007669"/>
    <property type="project" value="UniProtKB-KW"/>
</dbReference>
<dbReference type="InterPro" id="IPR003439">
    <property type="entry name" value="ABC_transporter-like_ATP-bd"/>
</dbReference>
<dbReference type="RefSeq" id="WP_017894928.1">
    <property type="nucleotide sequence ID" value="NZ_CBXI010000044.1"/>
</dbReference>
<dbReference type="SUPFAM" id="SSF50331">
    <property type="entry name" value="MOP-like"/>
    <property type="match status" value="1"/>
</dbReference>
<dbReference type="Gene3D" id="3.40.50.300">
    <property type="entry name" value="P-loop containing nucleotide triphosphate hydrolases"/>
    <property type="match status" value="1"/>
</dbReference>
<evidence type="ECO:0000256" key="4">
    <source>
        <dbReference type="ARBA" id="ARBA00022840"/>
    </source>
</evidence>
<dbReference type="Pfam" id="PF08402">
    <property type="entry name" value="TOBE_2"/>
    <property type="match status" value="1"/>
</dbReference>
<comment type="similarity">
    <text evidence="7">Belongs to the ABC transporter superfamily. Spermidine/putrescine importer (TC 3.A.1.11.1) family.</text>
</comment>
<gene>
    <name evidence="7" type="primary">potA</name>
    <name evidence="9" type="ORF">CTDIVETGP_3014</name>
</gene>
<dbReference type="PANTHER" id="PTHR42781:SF4">
    <property type="entry name" value="SPERMIDINE_PUTRESCINE IMPORT ATP-BINDING PROTEIN POTA"/>
    <property type="match status" value="1"/>
</dbReference>
<dbReference type="Proteomes" id="UP000019482">
    <property type="component" value="Unassembled WGS sequence"/>
</dbReference>
<keyword evidence="4 7" id="KW-0067">ATP-binding</keyword>
<keyword evidence="5 7" id="KW-1278">Translocase</keyword>
<reference evidence="9 10" key="1">
    <citation type="journal article" date="2015" name="Genome Announc.">
        <title>Draft Genome Sequence of Clostridium tyrobutyricum Strain DIVETGP, Isolated from Cow's Milk for Grana Padano Production.</title>
        <authorList>
            <person name="Soggiu A."/>
            <person name="Piras C."/>
            <person name="Gaiarsa S."/>
            <person name="Sassera D."/>
            <person name="Roncada P."/>
            <person name="Bendixen E."/>
            <person name="Brasca M."/>
            <person name="Bonizzi L."/>
        </authorList>
    </citation>
    <scope>NUCLEOTIDE SEQUENCE [LARGE SCALE GENOMIC DNA]</scope>
    <source>
        <strain evidence="9 10">DIVETGP</strain>
    </source>
</reference>
<dbReference type="Gene3D" id="2.40.50.100">
    <property type="match status" value="1"/>
</dbReference>
<evidence type="ECO:0000256" key="7">
    <source>
        <dbReference type="RuleBase" id="RU364083"/>
    </source>
</evidence>
<dbReference type="InterPro" id="IPR050093">
    <property type="entry name" value="ABC_SmlMolc_Importer"/>
</dbReference>
<comment type="caution">
    <text evidence="9">The sequence shown here is derived from an EMBL/GenBank/DDBJ whole genome shotgun (WGS) entry which is preliminary data.</text>
</comment>
<dbReference type="EC" id="7.6.2.11" evidence="7"/>
<keyword evidence="2 7" id="KW-1003">Cell membrane</keyword>
<protein>
    <recommendedName>
        <fullName evidence="7">Spermidine/putrescine import ATP-binding protein PotA</fullName>
        <ecNumber evidence="7">7.6.2.11</ecNumber>
    </recommendedName>
</protein>
<sequence>MDYENAVPIVQIKNVSKYFGDNQVLKKINLDIYKGEFLTLLGSSGCGKTTTLRIIAGFEIPTEGSVVIANKDATNLQPYNRDVNTVFQSYALFTHMNVFDNIAFGLVEKKIKKSEIKKKVEEILELVQLNNFEKRKPSEMSGGQKQRVAIARALINNPKVLLLDEPLAALDLKLRKQMQLELKHLQQQLGVTFVYVTHDQEEALTMSDRIGVMNKGILEQIGTPKEIYEQPKTKFVADFIGESNIFEATVSKKIGKNLELVIEDGSVSAIGNEFKKNEIVSISVRLEHMKLSKEPIEGFCLNGVIKEHIYTGSNIKTVVQLPSGKCIKLNNHPDTELNSKGTLVNVYWDLEKAVVMHTKDDSLYNIINDAVFK</sequence>
<dbReference type="NCBIfam" id="TIGR01187">
    <property type="entry name" value="potA"/>
    <property type="match status" value="1"/>
</dbReference>
<dbReference type="PROSITE" id="PS50893">
    <property type="entry name" value="ABC_TRANSPORTER_2"/>
    <property type="match status" value="1"/>
</dbReference>
<dbReference type="InterPro" id="IPR013611">
    <property type="entry name" value="Transp-assoc_OB_typ2"/>
</dbReference>
<evidence type="ECO:0000256" key="2">
    <source>
        <dbReference type="ARBA" id="ARBA00022475"/>
    </source>
</evidence>
<dbReference type="OrthoDB" id="9802264at2"/>
<feature type="domain" description="ABC transporter" evidence="8">
    <location>
        <begin position="10"/>
        <end position="240"/>
    </location>
</feature>
<keyword evidence="6 7" id="KW-0472">Membrane</keyword>
<dbReference type="GO" id="GO:0016887">
    <property type="term" value="F:ATP hydrolysis activity"/>
    <property type="evidence" value="ECO:0007669"/>
    <property type="project" value="InterPro"/>
</dbReference>
<dbReference type="InterPro" id="IPR005893">
    <property type="entry name" value="PotA-like"/>
</dbReference>
<keyword evidence="10" id="KW-1185">Reference proteome</keyword>
<dbReference type="EMBL" id="CBXI010000044">
    <property type="protein sequence ID" value="CDL92944.1"/>
    <property type="molecule type" value="Genomic_DNA"/>
</dbReference>
<organism evidence="9 10">
    <name type="scientific">Clostridium tyrobutyricum DIVETGP</name>
    <dbReference type="NCBI Taxonomy" id="1408889"/>
    <lineage>
        <taxon>Bacteria</taxon>
        <taxon>Bacillati</taxon>
        <taxon>Bacillota</taxon>
        <taxon>Clostridia</taxon>
        <taxon>Eubacteriales</taxon>
        <taxon>Clostridiaceae</taxon>
        <taxon>Clostridium</taxon>
    </lineage>
</organism>
<dbReference type="SUPFAM" id="SSF52540">
    <property type="entry name" value="P-loop containing nucleoside triphosphate hydrolases"/>
    <property type="match status" value="1"/>
</dbReference>
<evidence type="ECO:0000256" key="6">
    <source>
        <dbReference type="ARBA" id="ARBA00023136"/>
    </source>
</evidence>
<dbReference type="PANTHER" id="PTHR42781">
    <property type="entry name" value="SPERMIDINE/PUTRESCINE IMPORT ATP-BINDING PROTEIN POTA"/>
    <property type="match status" value="1"/>
</dbReference>
<evidence type="ECO:0000256" key="5">
    <source>
        <dbReference type="ARBA" id="ARBA00022967"/>
    </source>
</evidence>
<dbReference type="InterPro" id="IPR008995">
    <property type="entry name" value="Mo/tungstate-bd_C_term_dom"/>
</dbReference>
<dbReference type="FunFam" id="3.40.50.300:FF:000133">
    <property type="entry name" value="Spermidine/putrescine import ATP-binding protein PotA"/>
    <property type="match status" value="1"/>
</dbReference>
<keyword evidence="3 7" id="KW-0547">Nucleotide-binding</keyword>
<evidence type="ECO:0000256" key="3">
    <source>
        <dbReference type="ARBA" id="ARBA00022741"/>
    </source>
</evidence>
<dbReference type="Pfam" id="PF00005">
    <property type="entry name" value="ABC_tran"/>
    <property type="match status" value="1"/>
</dbReference>
<dbReference type="InterPro" id="IPR003593">
    <property type="entry name" value="AAA+_ATPase"/>
</dbReference>
<dbReference type="InterPro" id="IPR017871">
    <property type="entry name" value="ABC_transporter-like_CS"/>
</dbReference>
<dbReference type="SMART" id="SM00382">
    <property type="entry name" value="AAA"/>
    <property type="match status" value="1"/>
</dbReference>
<keyword evidence="1 7" id="KW-0813">Transport</keyword>
<dbReference type="GO" id="GO:0015417">
    <property type="term" value="F:ABC-type polyamine transporter activity"/>
    <property type="evidence" value="ECO:0007669"/>
    <property type="project" value="UniProtKB-EC"/>
</dbReference>
<comment type="subunit">
    <text evidence="7">The complex is composed of two ATP-binding proteins (PotA), two transmembrane proteins (PotB and PotC) and a solute-binding protein (PotD).</text>
</comment>
<evidence type="ECO:0000259" key="8">
    <source>
        <dbReference type="PROSITE" id="PS50893"/>
    </source>
</evidence>
<evidence type="ECO:0000256" key="1">
    <source>
        <dbReference type="ARBA" id="ARBA00022448"/>
    </source>
</evidence>
<evidence type="ECO:0000313" key="10">
    <source>
        <dbReference type="Proteomes" id="UP000019482"/>
    </source>
</evidence>
<evidence type="ECO:0000313" key="9">
    <source>
        <dbReference type="EMBL" id="CDL92944.1"/>
    </source>
</evidence>